<dbReference type="SUPFAM" id="SSF51905">
    <property type="entry name" value="FAD/NAD(P)-binding domain"/>
    <property type="match status" value="1"/>
</dbReference>
<dbReference type="Pfam" id="PF05199">
    <property type="entry name" value="GMC_oxred_C"/>
    <property type="match status" value="1"/>
</dbReference>
<reference evidence="10 11" key="1">
    <citation type="submission" date="2016-10" db="EMBL/GenBank/DDBJ databases">
        <title>Genome sequence of the basidiomycete white-rot fungus Trametes pubescens.</title>
        <authorList>
            <person name="Makela M.R."/>
            <person name="Granchi Z."/>
            <person name="Peng M."/>
            <person name="De Vries R.P."/>
            <person name="Grigoriev I."/>
            <person name="Riley R."/>
            <person name="Hilden K."/>
        </authorList>
    </citation>
    <scope>NUCLEOTIDE SEQUENCE [LARGE SCALE GENOMIC DNA]</scope>
    <source>
        <strain evidence="10 11">FBCC735</strain>
    </source>
</reference>
<comment type="caution">
    <text evidence="10">The sequence shown here is derived from an EMBL/GenBank/DDBJ whole genome shotgun (WGS) entry which is preliminary data.</text>
</comment>
<evidence type="ECO:0000256" key="5">
    <source>
        <dbReference type="ARBA" id="ARBA00022827"/>
    </source>
</evidence>
<feature type="active site" description="Proton donor" evidence="7">
    <location>
        <position position="415"/>
    </location>
</feature>
<evidence type="ECO:0000256" key="3">
    <source>
        <dbReference type="ARBA" id="ARBA00022630"/>
    </source>
</evidence>
<protein>
    <submittedName>
        <fullName evidence="10">Pyranose dehydrogenase 3</fullName>
    </submittedName>
</protein>
<gene>
    <name evidence="10" type="ORF">TRAPUB_3665</name>
</gene>
<dbReference type="STRING" id="154538.A0A1M2VD07"/>
<dbReference type="InterPro" id="IPR007867">
    <property type="entry name" value="GMC_OxRtase_C"/>
</dbReference>
<evidence type="ECO:0000313" key="10">
    <source>
        <dbReference type="EMBL" id="OJT05520.1"/>
    </source>
</evidence>
<dbReference type="InterPro" id="IPR000172">
    <property type="entry name" value="GMC_OxRdtase_N"/>
</dbReference>
<evidence type="ECO:0000256" key="8">
    <source>
        <dbReference type="PIRSR" id="PIRSR000137-2"/>
    </source>
</evidence>
<dbReference type="PROSITE" id="PS00624">
    <property type="entry name" value="GMC_OXRED_2"/>
    <property type="match status" value="1"/>
</dbReference>
<dbReference type="InterPro" id="IPR036188">
    <property type="entry name" value="FAD/NAD-bd_sf"/>
</dbReference>
<dbReference type="Proteomes" id="UP000184267">
    <property type="component" value="Unassembled WGS sequence"/>
</dbReference>
<dbReference type="OMA" id="ELPTRNF"/>
<dbReference type="PANTHER" id="PTHR11552">
    <property type="entry name" value="GLUCOSE-METHANOL-CHOLINE GMC OXIDOREDUCTASE"/>
    <property type="match status" value="1"/>
</dbReference>
<feature type="non-terminal residue" evidence="10">
    <location>
        <position position="1"/>
    </location>
</feature>
<keyword evidence="4" id="KW-0732">Signal</keyword>
<dbReference type="PANTHER" id="PTHR11552:SF201">
    <property type="entry name" value="GLUCOSE-METHANOL-CHOLINE OXIDOREDUCTASE N-TERMINAL DOMAIN-CONTAINING PROTEIN"/>
    <property type="match status" value="1"/>
</dbReference>
<organism evidence="10 11">
    <name type="scientific">Trametes pubescens</name>
    <name type="common">White-rot fungus</name>
    <dbReference type="NCBI Taxonomy" id="154538"/>
    <lineage>
        <taxon>Eukaryota</taxon>
        <taxon>Fungi</taxon>
        <taxon>Dikarya</taxon>
        <taxon>Basidiomycota</taxon>
        <taxon>Agaricomycotina</taxon>
        <taxon>Agaricomycetes</taxon>
        <taxon>Polyporales</taxon>
        <taxon>Polyporaceae</taxon>
        <taxon>Trametes</taxon>
    </lineage>
</organism>
<dbReference type="Gene3D" id="3.30.560.10">
    <property type="entry name" value="Glucose Oxidase, domain 3"/>
    <property type="match status" value="1"/>
</dbReference>
<dbReference type="EMBL" id="MNAD01001446">
    <property type="protein sequence ID" value="OJT05520.1"/>
    <property type="molecule type" value="Genomic_DNA"/>
</dbReference>
<dbReference type="GO" id="GO:0016614">
    <property type="term" value="F:oxidoreductase activity, acting on CH-OH group of donors"/>
    <property type="evidence" value="ECO:0007669"/>
    <property type="project" value="InterPro"/>
</dbReference>
<evidence type="ECO:0000256" key="4">
    <source>
        <dbReference type="ARBA" id="ARBA00022729"/>
    </source>
</evidence>
<proteinExistence type="inferred from homology"/>
<feature type="binding site" evidence="8">
    <location>
        <position position="140"/>
    </location>
    <ligand>
        <name>FAD</name>
        <dbReference type="ChEBI" id="CHEBI:57692"/>
    </ligand>
</feature>
<keyword evidence="6" id="KW-0560">Oxidoreductase</keyword>
<feature type="active site" description="Proton acceptor" evidence="7">
    <location>
        <position position="459"/>
    </location>
</feature>
<feature type="domain" description="Glucose-methanol-choline oxidoreductase N-terminal" evidence="9">
    <location>
        <begin position="182"/>
        <end position="196"/>
    </location>
</feature>
<evidence type="ECO:0000256" key="6">
    <source>
        <dbReference type="ARBA" id="ARBA00023002"/>
    </source>
</evidence>
<feature type="binding site" evidence="8">
    <location>
        <begin position="460"/>
        <end position="461"/>
    </location>
    <ligand>
        <name>FAD</name>
        <dbReference type="ChEBI" id="CHEBI:57692"/>
    </ligand>
</feature>
<evidence type="ECO:0000256" key="7">
    <source>
        <dbReference type="PIRSR" id="PIRSR000137-1"/>
    </source>
</evidence>
<evidence type="ECO:0000256" key="1">
    <source>
        <dbReference type="ARBA" id="ARBA00001974"/>
    </source>
</evidence>
<evidence type="ECO:0000256" key="2">
    <source>
        <dbReference type="ARBA" id="ARBA00010790"/>
    </source>
</evidence>
<dbReference type="SUPFAM" id="SSF54373">
    <property type="entry name" value="FAD-linked reductases, C-terminal domain"/>
    <property type="match status" value="1"/>
</dbReference>
<accession>A0A1M2VD07</accession>
<evidence type="ECO:0000313" key="11">
    <source>
        <dbReference type="Proteomes" id="UP000184267"/>
    </source>
</evidence>
<dbReference type="OrthoDB" id="269227at2759"/>
<name>A0A1M2VD07_TRAPU</name>
<dbReference type="Pfam" id="PF00732">
    <property type="entry name" value="GMC_oxred_N"/>
    <property type="match status" value="1"/>
</dbReference>
<feature type="binding site" evidence="8">
    <location>
        <begin position="414"/>
        <end position="415"/>
    </location>
    <ligand>
        <name>FAD</name>
        <dbReference type="ChEBI" id="CHEBI:57692"/>
    </ligand>
</feature>
<comment type="similarity">
    <text evidence="2">Belongs to the GMC oxidoreductase family.</text>
</comment>
<keyword evidence="3" id="KW-0285">Flavoprotein</keyword>
<dbReference type="GO" id="GO:0050660">
    <property type="term" value="F:flavin adenine dinucleotide binding"/>
    <property type="evidence" value="ECO:0007669"/>
    <property type="project" value="InterPro"/>
</dbReference>
<keyword evidence="11" id="KW-1185">Reference proteome</keyword>
<sequence length="483" mass="50843">FMIYTRGSKDDFDNYAALTGDEGWSWNALQPYFKKLENLVPPADGHDTTGEVLPNIHGTSGPLSISLPGAPLPPDSRVIQTTQELSSEFPFNVDMSSGNPLGIGWMQGTFGGGARVSASTAYLQPVLSRSNLDVLVDTTVTKLIQTGSEDGEPVFRGVQFAQSSSAPKYALNATQEVILAAGSVNTPQLLMLSGIGPAQALHSLGIKPILDLPDVGQHLADHPFLTNQFGVAQSSDDLIDNISRNATFAGALVEEWLTTKQGPMTVGGQSQLGWLRIPANDSAFKSTPDPSAGPLSPHFEFLFAPGFVSSGGTPAPTTGFFNTFFTALVTPTSRGSVTLASTDPFAAPIVNPNFLTTPFDIAAMRHAVRSIVRFASAPAWSGFLTGPAADFADVDTDDDDAVDAWARTQASTIWHPVGTARMGKCGDEGAVVNPDLTVQGARGLRIVDASVLPLIPAAHPQAAIYAFAERVADLIKSGTSSCE</sequence>
<dbReference type="PIRSF" id="PIRSF000137">
    <property type="entry name" value="Alcohol_oxidase"/>
    <property type="match status" value="1"/>
</dbReference>
<dbReference type="InterPro" id="IPR012132">
    <property type="entry name" value="GMC_OxRdtase"/>
</dbReference>
<keyword evidence="5 8" id="KW-0274">FAD</keyword>
<comment type="cofactor">
    <cofactor evidence="1 8">
        <name>FAD</name>
        <dbReference type="ChEBI" id="CHEBI:57692"/>
    </cofactor>
</comment>
<dbReference type="Gene3D" id="3.50.50.60">
    <property type="entry name" value="FAD/NAD(P)-binding domain"/>
    <property type="match status" value="1"/>
</dbReference>
<evidence type="ECO:0000259" key="9">
    <source>
        <dbReference type="PROSITE" id="PS00624"/>
    </source>
</evidence>
<dbReference type="AlphaFoldDB" id="A0A1M2VD07"/>